<evidence type="ECO:0000259" key="1">
    <source>
        <dbReference type="Pfam" id="PF10137"/>
    </source>
</evidence>
<dbReference type="InterPro" id="IPR019302">
    <property type="entry name" value="CAP12/PCTIR_TIR_dom"/>
</dbReference>
<protein>
    <submittedName>
        <fullName evidence="2">Predicted nucleotide-binding protein containing TIR-like domain</fullName>
    </submittedName>
</protein>
<organism evidence="2 3">
    <name type="scientific">Paraburkholderia tuberum</name>
    <dbReference type="NCBI Taxonomy" id="157910"/>
    <lineage>
        <taxon>Bacteria</taxon>
        <taxon>Pseudomonadati</taxon>
        <taxon>Pseudomonadota</taxon>
        <taxon>Betaproteobacteria</taxon>
        <taxon>Burkholderiales</taxon>
        <taxon>Burkholderiaceae</taxon>
        <taxon>Paraburkholderia</taxon>
    </lineage>
</organism>
<dbReference type="GO" id="GO:0050135">
    <property type="term" value="F:NADP+ nucleosidase activity"/>
    <property type="evidence" value="ECO:0007669"/>
    <property type="project" value="InterPro"/>
</dbReference>
<dbReference type="RefSeq" id="WP_090804660.1">
    <property type="nucleotide sequence ID" value="NZ_FNKX01000001.1"/>
</dbReference>
<evidence type="ECO:0000313" key="2">
    <source>
        <dbReference type="EMBL" id="SDR20287.1"/>
    </source>
</evidence>
<dbReference type="Proteomes" id="UP000199365">
    <property type="component" value="Unassembled WGS sequence"/>
</dbReference>
<gene>
    <name evidence="2" type="ORF">SAMN05445850_3268</name>
</gene>
<feature type="domain" description="CD-NTase-associated protein 12/Pycsar effector protein TIR" evidence="1">
    <location>
        <begin position="133"/>
        <end position="245"/>
    </location>
</feature>
<sequence>MNEIATTLAKIAGLRQAVGAALAEKVIQRDRSTLVRESFDPNAVRHYFSQADKLLKKLENLLPELYEDFQTVNAEPTDRRMEFVDGGRKTQEVLHYSRAQLERLVRDLDQILEIRANSELAPPSQSSPQLPNRIFLSHGRSGDWREVQAFVEKDVEIPTLELAQEVNAGQSIIEKLESNSAACDSAVIVMTGDDIDENGQVRARENVIHEIGWFQGRYGRARVCLLHEEAVNIPSNLSGVVYIPFPKGSVQTSFGTLFRELKAMYKK</sequence>
<dbReference type="AlphaFoldDB" id="A0A1H1H4A3"/>
<reference evidence="3" key="1">
    <citation type="submission" date="2016-10" db="EMBL/GenBank/DDBJ databases">
        <authorList>
            <person name="Varghese N."/>
            <person name="Submissions S."/>
        </authorList>
    </citation>
    <scope>NUCLEOTIDE SEQUENCE [LARGE SCALE GENOMIC DNA]</scope>
    <source>
        <strain evidence="3">DUS833</strain>
    </source>
</reference>
<accession>A0A1H1H4A3</accession>
<evidence type="ECO:0000313" key="3">
    <source>
        <dbReference type="Proteomes" id="UP000199365"/>
    </source>
</evidence>
<dbReference type="EMBL" id="FNKX01000001">
    <property type="protein sequence ID" value="SDR20287.1"/>
    <property type="molecule type" value="Genomic_DNA"/>
</dbReference>
<dbReference type="STRING" id="157910.SAMN05445850_3268"/>
<proteinExistence type="predicted"/>
<dbReference type="Pfam" id="PF10137">
    <property type="entry name" value="CAP12-PCTIR_TIR"/>
    <property type="match status" value="1"/>
</dbReference>
<keyword evidence="3" id="KW-1185">Reference proteome</keyword>
<name>A0A1H1H4A3_9BURK</name>